<evidence type="ECO:0000313" key="4">
    <source>
        <dbReference type="EMBL" id="TGZ74094.1"/>
    </source>
</evidence>
<dbReference type="PRINTS" id="PR01415">
    <property type="entry name" value="ANKYRIN"/>
</dbReference>
<evidence type="ECO:0000313" key="5">
    <source>
        <dbReference type="Proteomes" id="UP000308267"/>
    </source>
</evidence>
<protein>
    <submittedName>
        <fullName evidence="4">Uncharacterized protein</fullName>
    </submittedName>
</protein>
<feature type="repeat" description="ANK" evidence="3">
    <location>
        <begin position="1"/>
        <end position="33"/>
    </location>
</feature>
<dbReference type="PANTHER" id="PTHR24171:SF9">
    <property type="entry name" value="ANKYRIN REPEAT DOMAIN-CONTAINING PROTEIN 39"/>
    <property type="match status" value="1"/>
</dbReference>
<dbReference type="Proteomes" id="UP000308267">
    <property type="component" value="Unassembled WGS sequence"/>
</dbReference>
<dbReference type="Gene3D" id="1.25.40.20">
    <property type="entry name" value="Ankyrin repeat-containing domain"/>
    <property type="match status" value="1"/>
</dbReference>
<dbReference type="EMBL" id="SJOL01002133">
    <property type="protein sequence ID" value="TGZ74094.1"/>
    <property type="molecule type" value="Genomic_DNA"/>
</dbReference>
<sequence>SGMSPLHQACFRGHVDVAEYLLQNGADVNSKDQKQGYTALMFAAITGNRPLIKLLLQRGARINDTNKIGRTAAQMASFV</sequence>
<dbReference type="SUPFAM" id="SSF48403">
    <property type="entry name" value="Ankyrin repeat"/>
    <property type="match status" value="1"/>
</dbReference>
<evidence type="ECO:0000256" key="1">
    <source>
        <dbReference type="ARBA" id="ARBA00022737"/>
    </source>
</evidence>
<keyword evidence="2 3" id="KW-0040">ANK repeat</keyword>
<dbReference type="InterPro" id="IPR036770">
    <property type="entry name" value="Ankyrin_rpt-contain_sf"/>
</dbReference>
<organism evidence="4 5">
    <name type="scientific">Opisthorchis felineus</name>
    <dbReference type="NCBI Taxonomy" id="147828"/>
    <lineage>
        <taxon>Eukaryota</taxon>
        <taxon>Metazoa</taxon>
        <taxon>Spiralia</taxon>
        <taxon>Lophotrochozoa</taxon>
        <taxon>Platyhelminthes</taxon>
        <taxon>Trematoda</taxon>
        <taxon>Digenea</taxon>
        <taxon>Opisthorchiida</taxon>
        <taxon>Opisthorchiata</taxon>
        <taxon>Opisthorchiidae</taxon>
        <taxon>Opisthorchis</taxon>
    </lineage>
</organism>
<reference evidence="4 5" key="1">
    <citation type="journal article" date="2019" name="BMC Genomics">
        <title>New insights from Opisthorchis felineus genome: update on genomics of the epidemiologically important liver flukes.</title>
        <authorList>
            <person name="Ershov N.I."/>
            <person name="Mordvinov V.A."/>
            <person name="Prokhortchouk E.B."/>
            <person name="Pakharukova M.Y."/>
            <person name="Gunbin K.V."/>
            <person name="Ustyantsev K."/>
            <person name="Genaev M.A."/>
            <person name="Blinov A.G."/>
            <person name="Mazur A."/>
            <person name="Boulygina E."/>
            <person name="Tsygankova S."/>
            <person name="Khrameeva E."/>
            <person name="Chekanov N."/>
            <person name="Fan G."/>
            <person name="Xiao A."/>
            <person name="Zhang H."/>
            <person name="Xu X."/>
            <person name="Yang H."/>
            <person name="Solovyev V."/>
            <person name="Lee S.M."/>
            <person name="Liu X."/>
            <person name="Afonnikov D.A."/>
            <person name="Skryabin K.G."/>
        </authorList>
    </citation>
    <scope>NUCLEOTIDE SEQUENCE [LARGE SCALE GENOMIC DNA]</scope>
    <source>
        <strain evidence="4">AK-0245</strain>
        <tissue evidence="4">Whole organism</tissue>
    </source>
</reference>
<evidence type="ECO:0000256" key="3">
    <source>
        <dbReference type="PROSITE-ProRule" id="PRU00023"/>
    </source>
</evidence>
<dbReference type="STRING" id="147828.A0A4V3SGY3"/>
<dbReference type="Pfam" id="PF13637">
    <property type="entry name" value="Ank_4"/>
    <property type="match status" value="1"/>
</dbReference>
<feature type="non-terminal residue" evidence="4">
    <location>
        <position position="79"/>
    </location>
</feature>
<gene>
    <name evidence="4" type="ORF">CRM22_001132</name>
</gene>
<dbReference type="InterPro" id="IPR002110">
    <property type="entry name" value="Ankyrin_rpt"/>
</dbReference>
<dbReference type="PROSITE" id="PS50297">
    <property type="entry name" value="ANK_REP_REGION"/>
    <property type="match status" value="2"/>
</dbReference>
<feature type="repeat" description="ANK" evidence="3">
    <location>
        <begin position="35"/>
        <end position="67"/>
    </location>
</feature>
<name>A0A4V3SGY3_OPIFE</name>
<dbReference type="PROSITE" id="PS50088">
    <property type="entry name" value="ANK_REPEAT"/>
    <property type="match status" value="2"/>
</dbReference>
<comment type="caution">
    <text evidence="4">The sequence shown here is derived from an EMBL/GenBank/DDBJ whole genome shotgun (WGS) entry which is preliminary data.</text>
</comment>
<accession>A0A4V3SGY3</accession>
<proteinExistence type="predicted"/>
<keyword evidence="5" id="KW-1185">Reference proteome</keyword>
<dbReference type="OrthoDB" id="10257049at2759"/>
<dbReference type="AlphaFoldDB" id="A0A4V3SGY3"/>
<dbReference type="SMART" id="SM00248">
    <property type="entry name" value="ANK"/>
    <property type="match status" value="2"/>
</dbReference>
<dbReference type="PANTHER" id="PTHR24171">
    <property type="entry name" value="ANKYRIN REPEAT DOMAIN-CONTAINING PROTEIN 39-RELATED"/>
    <property type="match status" value="1"/>
</dbReference>
<evidence type="ECO:0000256" key="2">
    <source>
        <dbReference type="ARBA" id="ARBA00023043"/>
    </source>
</evidence>
<feature type="non-terminal residue" evidence="4">
    <location>
        <position position="1"/>
    </location>
</feature>
<keyword evidence="1" id="KW-0677">Repeat</keyword>